<name>A0ABX8FAN9_9BACI</name>
<protein>
    <recommendedName>
        <fullName evidence="5">DUF1700 domain-containing protein</fullName>
    </recommendedName>
</protein>
<dbReference type="Proteomes" id="UP000679247">
    <property type="component" value="Chromosome"/>
</dbReference>
<reference evidence="3 4" key="1">
    <citation type="submission" date="2021-03" db="EMBL/GenBank/DDBJ databases">
        <title>The first data on the complete genome of the tetrodotoxin-producing bacterium.</title>
        <authorList>
            <person name="Melnikova D.I."/>
            <person name="Nijland R."/>
            <person name="Magarlamov T.Y."/>
        </authorList>
    </citation>
    <scope>NUCLEOTIDE SEQUENCE [LARGE SCALE GENOMIC DNA]</scope>
    <source>
        <strain evidence="3 4">1839</strain>
    </source>
</reference>
<feature type="coiled-coil region" evidence="1">
    <location>
        <begin position="8"/>
        <end position="35"/>
    </location>
</feature>
<sequence>MKMIEEYVNKVYQHVKGDEKEVQELKEEMKTHLIEAVHELRLEGKTEEEAFQIAIDRFGGESELRSVVSELFKIQKVFAARVLYAGIAILLLSAGVFGYFLPIGNERVEERSTISYQIADMVEADREVSDETKSKVDSLLIAAPYIKHVNVYLNGDMEDPVYEMDKGNNQTFPIVYSDYGSGSGNSFVKMTILDYRVIGILALFFGVTCFTVLFIIWLIINLYHRKKSY</sequence>
<keyword evidence="2" id="KW-1133">Transmembrane helix</keyword>
<organism evidence="3 4">
    <name type="scientific">Cytobacillus gottheilii</name>
    <dbReference type="NCBI Taxonomy" id="859144"/>
    <lineage>
        <taxon>Bacteria</taxon>
        <taxon>Bacillati</taxon>
        <taxon>Bacillota</taxon>
        <taxon>Bacilli</taxon>
        <taxon>Bacillales</taxon>
        <taxon>Bacillaceae</taxon>
        <taxon>Cytobacillus</taxon>
    </lineage>
</organism>
<evidence type="ECO:0000313" key="3">
    <source>
        <dbReference type="EMBL" id="QVY61089.1"/>
    </source>
</evidence>
<evidence type="ECO:0000256" key="2">
    <source>
        <dbReference type="SAM" id="Phobius"/>
    </source>
</evidence>
<dbReference type="InterPro" id="IPR047928">
    <property type="entry name" value="Perm_prefix_1"/>
</dbReference>
<dbReference type="RefSeq" id="WP_214476034.1">
    <property type="nucleotide sequence ID" value="NZ_CP071709.1"/>
</dbReference>
<evidence type="ECO:0000256" key="1">
    <source>
        <dbReference type="SAM" id="Coils"/>
    </source>
</evidence>
<evidence type="ECO:0000313" key="4">
    <source>
        <dbReference type="Proteomes" id="UP000679247"/>
    </source>
</evidence>
<proteinExistence type="predicted"/>
<evidence type="ECO:0008006" key="5">
    <source>
        <dbReference type="Google" id="ProtNLM"/>
    </source>
</evidence>
<dbReference type="NCBIfam" id="NF038403">
    <property type="entry name" value="perm_prefix_1"/>
    <property type="match status" value="1"/>
</dbReference>
<keyword evidence="2" id="KW-0472">Membrane</keyword>
<keyword evidence="4" id="KW-1185">Reference proteome</keyword>
<feature type="transmembrane region" description="Helical" evidence="2">
    <location>
        <begin position="197"/>
        <end position="220"/>
    </location>
</feature>
<dbReference type="EMBL" id="CP071709">
    <property type="protein sequence ID" value="QVY61089.1"/>
    <property type="molecule type" value="Genomic_DNA"/>
</dbReference>
<keyword evidence="2" id="KW-0812">Transmembrane</keyword>
<gene>
    <name evidence="3" type="ORF">J1899_19315</name>
</gene>
<feature type="transmembrane region" description="Helical" evidence="2">
    <location>
        <begin position="82"/>
        <end position="101"/>
    </location>
</feature>
<accession>A0ABX8FAN9</accession>
<keyword evidence="1" id="KW-0175">Coiled coil</keyword>